<dbReference type="EMBL" id="BAABLX010000011">
    <property type="protein sequence ID" value="GAA4940047.1"/>
    <property type="molecule type" value="Genomic_DNA"/>
</dbReference>
<protein>
    <submittedName>
        <fullName evidence="2">TIM barrel protein</fullName>
    </submittedName>
</protein>
<organism evidence="2 3">
    <name type="scientific">Halioxenophilus aromaticivorans</name>
    <dbReference type="NCBI Taxonomy" id="1306992"/>
    <lineage>
        <taxon>Bacteria</taxon>
        <taxon>Pseudomonadati</taxon>
        <taxon>Pseudomonadota</taxon>
        <taxon>Gammaproteobacteria</taxon>
        <taxon>Alteromonadales</taxon>
        <taxon>Alteromonadaceae</taxon>
        <taxon>Halioxenophilus</taxon>
    </lineage>
</organism>
<accession>A0AAV3U1M5</accession>
<dbReference type="InterPro" id="IPR050312">
    <property type="entry name" value="IolE/XylAMocC-like"/>
</dbReference>
<name>A0AAV3U1M5_9ALTE</name>
<dbReference type="InterPro" id="IPR036237">
    <property type="entry name" value="Xyl_isomerase-like_sf"/>
</dbReference>
<reference evidence="3" key="1">
    <citation type="journal article" date="2019" name="Int. J. Syst. Evol. Microbiol.">
        <title>The Global Catalogue of Microorganisms (GCM) 10K type strain sequencing project: providing services to taxonomists for standard genome sequencing and annotation.</title>
        <authorList>
            <consortium name="The Broad Institute Genomics Platform"/>
            <consortium name="The Broad Institute Genome Sequencing Center for Infectious Disease"/>
            <person name="Wu L."/>
            <person name="Ma J."/>
        </authorList>
    </citation>
    <scope>NUCLEOTIDE SEQUENCE [LARGE SCALE GENOMIC DNA]</scope>
    <source>
        <strain evidence="3">JCM 19134</strain>
    </source>
</reference>
<dbReference type="Gene3D" id="3.20.20.150">
    <property type="entry name" value="Divalent-metal-dependent TIM barrel enzymes"/>
    <property type="match status" value="1"/>
</dbReference>
<proteinExistence type="predicted"/>
<sequence>MSSKPIISLAALTVLELPPWEQIRVAAQAGFDAVGIRLLPAAEGEPHQTLLGQPQRLKQTKKALADTGLRVIDIEILRLKPNTDVRQDYEEVLALGAELGADSVLVAGNDDSEARTIDNFAKLCELSLTYNLFPHLEFMPWTGVVNLPQARRIVQAVRQQGHNNACMLIDPFHLNRSHSAITEVAKIPPGWMRYAQLCDIAGPPPSDMDEIIRQARNERCFPGQGDVDLKQLLMCLPADLPLSLEVPTEALRQQGVPPLERAQRAIEAALSLLRG</sequence>
<dbReference type="PANTHER" id="PTHR12110:SF48">
    <property type="entry name" value="BLL3656 PROTEIN"/>
    <property type="match status" value="1"/>
</dbReference>
<dbReference type="PANTHER" id="PTHR12110">
    <property type="entry name" value="HYDROXYPYRUVATE ISOMERASE"/>
    <property type="match status" value="1"/>
</dbReference>
<comment type="caution">
    <text evidence="2">The sequence shown here is derived from an EMBL/GenBank/DDBJ whole genome shotgun (WGS) entry which is preliminary data.</text>
</comment>
<gene>
    <name evidence="2" type="ORF">GCM10025791_17890</name>
</gene>
<dbReference type="RefSeq" id="WP_345420403.1">
    <property type="nucleotide sequence ID" value="NZ_AP031496.1"/>
</dbReference>
<dbReference type="AlphaFoldDB" id="A0AAV3U1M5"/>
<dbReference type="InterPro" id="IPR013022">
    <property type="entry name" value="Xyl_isomerase-like_TIM-brl"/>
</dbReference>
<evidence type="ECO:0000313" key="3">
    <source>
        <dbReference type="Proteomes" id="UP001409585"/>
    </source>
</evidence>
<keyword evidence="3" id="KW-1185">Reference proteome</keyword>
<evidence type="ECO:0000313" key="2">
    <source>
        <dbReference type="EMBL" id="GAA4940047.1"/>
    </source>
</evidence>
<evidence type="ECO:0000259" key="1">
    <source>
        <dbReference type="Pfam" id="PF01261"/>
    </source>
</evidence>
<dbReference type="Pfam" id="PF01261">
    <property type="entry name" value="AP_endonuc_2"/>
    <property type="match status" value="1"/>
</dbReference>
<dbReference type="Proteomes" id="UP001409585">
    <property type="component" value="Unassembled WGS sequence"/>
</dbReference>
<feature type="domain" description="Xylose isomerase-like TIM barrel" evidence="1">
    <location>
        <begin position="24"/>
        <end position="267"/>
    </location>
</feature>
<dbReference type="SUPFAM" id="SSF51658">
    <property type="entry name" value="Xylose isomerase-like"/>
    <property type="match status" value="1"/>
</dbReference>